<keyword evidence="12" id="KW-1185">Reference proteome</keyword>
<dbReference type="Proteomes" id="UP000001425">
    <property type="component" value="Chromosome"/>
</dbReference>
<keyword evidence="5 7" id="KW-0046">Antibiotic resistance</keyword>
<dbReference type="PROSITE" id="PS00337">
    <property type="entry name" value="BETA_LACTAMASE_D"/>
    <property type="match status" value="1"/>
</dbReference>
<feature type="modified residue" description="N6-carboxylysine" evidence="6">
    <location>
        <position position="109"/>
    </location>
</feature>
<evidence type="ECO:0000256" key="9">
    <source>
        <dbReference type="SAM" id="SignalP"/>
    </source>
</evidence>
<reference evidence="11 12" key="2">
    <citation type="journal article" date="1996" name="DNA Res.">
        <title>Sequence analysis of the genome of the unicellular cyanobacterium Synechocystis sp. strain PCC6803. II. Sequence determination of the entire genome and assignment of potential protein-coding regions.</title>
        <authorList>
            <person name="Kaneko T."/>
            <person name="Sato S."/>
            <person name="Kotani H."/>
            <person name="Tanaka A."/>
            <person name="Asamizu E."/>
            <person name="Nakamura Y."/>
            <person name="Miyajima N."/>
            <person name="Hirosawa M."/>
            <person name="Sugiura M."/>
            <person name="Sasamoto S."/>
            <person name="Kimura T."/>
            <person name="Hosouchi T."/>
            <person name="Matsuno A."/>
            <person name="Muraki A."/>
            <person name="Nakazaki N."/>
            <person name="Naruo K."/>
            <person name="Okumura S."/>
            <person name="Shimpo S."/>
            <person name="Takeuchi C."/>
            <person name="Wada T."/>
            <person name="Watanabe A."/>
            <person name="Yamada M."/>
            <person name="Yasuda M."/>
            <person name="Tabata S."/>
        </authorList>
    </citation>
    <scope>NUCLEOTIDE SEQUENCE [LARGE SCALE GENOMIC DNA]</scope>
    <source>
        <strain evidence="12">ATCC 27184 / PCC 6803 / Kazusa</strain>
    </source>
</reference>
<dbReference type="GO" id="GO:0008658">
    <property type="term" value="F:penicillin binding"/>
    <property type="evidence" value="ECO:0000318"/>
    <property type="project" value="GO_Central"/>
</dbReference>
<dbReference type="InterPro" id="IPR002137">
    <property type="entry name" value="Beta-lactam_class-D_AS"/>
</dbReference>
<dbReference type="KEGG" id="syn:slr0319"/>
<keyword evidence="4 7" id="KW-0378">Hydrolase</keyword>
<dbReference type="eggNOG" id="COG2602">
    <property type="taxonomic scope" value="Bacteria"/>
</dbReference>
<dbReference type="PaxDb" id="1148-1001809"/>
<dbReference type="GO" id="GO:0017001">
    <property type="term" value="P:antibiotic catabolic process"/>
    <property type="evidence" value="ECO:0007669"/>
    <property type="project" value="InterPro"/>
</dbReference>
<evidence type="ECO:0000256" key="6">
    <source>
        <dbReference type="PIRSR" id="PIRSR602137-50"/>
    </source>
</evidence>
<evidence type="ECO:0000313" key="12">
    <source>
        <dbReference type="Proteomes" id="UP000001425"/>
    </source>
</evidence>
<protein>
    <recommendedName>
        <fullName evidence="2 7">Beta-lactamase</fullName>
        <ecNumber evidence="2 7">3.5.2.6</ecNumber>
    </recommendedName>
</protein>
<dbReference type="PhylomeDB" id="Q55926"/>
<dbReference type="GO" id="GO:0046677">
    <property type="term" value="P:response to antibiotic"/>
    <property type="evidence" value="ECO:0007669"/>
    <property type="project" value="UniProtKB-UniRule"/>
</dbReference>
<dbReference type="GO" id="GO:0071555">
    <property type="term" value="P:cell wall organization"/>
    <property type="evidence" value="ECO:0000318"/>
    <property type="project" value="GO_Central"/>
</dbReference>
<comment type="similarity">
    <text evidence="1 7">Belongs to the class-D beta-lactamase family.</text>
</comment>
<dbReference type="Gene3D" id="3.40.710.10">
    <property type="entry name" value="DD-peptidase/beta-lactamase superfamily"/>
    <property type="match status" value="1"/>
</dbReference>
<name>Q55926_SYNY3</name>
<evidence type="ECO:0000259" key="10">
    <source>
        <dbReference type="Pfam" id="PF00905"/>
    </source>
</evidence>
<reference evidence="11 12" key="1">
    <citation type="journal article" date="1995" name="DNA Res.">
        <title>Sequence analysis of the genome of the unicellular cyanobacterium Synechocystis sp. strain PCC6803. I. Sequence features in the 1 Mb region from map positions 64% to 92% of the genome.</title>
        <authorList>
            <person name="Kaneko T."/>
            <person name="Tanaka A."/>
            <person name="Sato S."/>
            <person name="Kotani H."/>
            <person name="Sazuka T."/>
            <person name="Miyajima N."/>
            <person name="Sugiura M."/>
            <person name="Tabata S."/>
        </authorList>
    </citation>
    <scope>NUCLEOTIDE SEQUENCE [LARGE SCALE GENOMIC DNA]</scope>
    <source>
        <strain evidence="12">ATCC 27184 / PCC 6803 / Kazusa</strain>
    </source>
</reference>
<dbReference type="InterPro" id="IPR001460">
    <property type="entry name" value="PCN-bd_Tpept"/>
</dbReference>
<evidence type="ECO:0000313" key="11">
    <source>
        <dbReference type="EMBL" id="BAA10689.1"/>
    </source>
</evidence>
<comment type="catalytic activity">
    <reaction evidence="7">
        <text>a beta-lactam + H2O = a substituted beta-amino acid</text>
        <dbReference type="Rhea" id="RHEA:20401"/>
        <dbReference type="ChEBI" id="CHEBI:15377"/>
        <dbReference type="ChEBI" id="CHEBI:35627"/>
        <dbReference type="ChEBI" id="CHEBI:140347"/>
        <dbReference type="EC" id="3.5.2.6"/>
    </reaction>
</comment>
<feature type="compositionally biased region" description="Polar residues" evidence="8">
    <location>
        <begin position="37"/>
        <end position="54"/>
    </location>
</feature>
<dbReference type="GO" id="GO:0008800">
    <property type="term" value="F:beta-lactamase activity"/>
    <property type="evidence" value="ECO:0007669"/>
    <property type="project" value="UniProtKB-UniRule"/>
</dbReference>
<dbReference type="Pfam" id="PF00905">
    <property type="entry name" value="Transpeptidase"/>
    <property type="match status" value="1"/>
</dbReference>
<dbReference type="PIR" id="S76997">
    <property type="entry name" value="S76997"/>
</dbReference>
<dbReference type="STRING" id="1148.gene:10500193"/>
<accession>Q55926</accession>
<dbReference type="FunCoup" id="Q55926">
    <property type="interactions" value="13"/>
</dbReference>
<dbReference type="GO" id="GO:0005886">
    <property type="term" value="C:plasma membrane"/>
    <property type="evidence" value="ECO:0000318"/>
    <property type="project" value="GO_Central"/>
</dbReference>
<evidence type="ECO:0000256" key="5">
    <source>
        <dbReference type="ARBA" id="ARBA00023251"/>
    </source>
</evidence>
<evidence type="ECO:0000256" key="2">
    <source>
        <dbReference type="ARBA" id="ARBA00012865"/>
    </source>
</evidence>
<sequence length="304" mass="34777">MNHRFLLLVSLVVGSAEMLLTSPVSAELSNRLHTPQIAQRPKISNSTTLDNRSLGSVERQERSDWASFFDGAEAQGTIVVLDQRGGAHQLWVYNQERADRAYSPASTFKIPHSLFALDAGVVRDEFQVFEWDGVERNFAPHNQDQTLRSAMRNSAVWVYEIFAAEIGEAKAREYLTQIDYGNVDSSTSKGAYWIDGALTISAQEQIHFLQKLYQNELPFRIEHQRLVKDIIIVEAGRNWILRAKTGWEGRWGWWVGWVEWPTGPVFFALNIDTPNRLDDLYKREAITRDILQSIDALPAEEDRK</sequence>
<dbReference type="InterPro" id="IPR012338">
    <property type="entry name" value="Beta-lactam/transpept-like"/>
</dbReference>
<dbReference type="AlphaFoldDB" id="Q55926"/>
<dbReference type="SUPFAM" id="SSF56601">
    <property type="entry name" value="beta-lactamase/transpeptidase-like"/>
    <property type="match status" value="1"/>
</dbReference>
<keyword evidence="3 9" id="KW-0732">Signal</keyword>
<gene>
    <name evidence="11" type="primary">blaOXA-3</name>
</gene>
<evidence type="ECO:0000256" key="8">
    <source>
        <dbReference type="SAM" id="MobiDB-lite"/>
    </source>
</evidence>
<evidence type="ECO:0000256" key="4">
    <source>
        <dbReference type="ARBA" id="ARBA00022801"/>
    </source>
</evidence>
<feature type="chain" id="PRO_5004249748" description="Beta-lactamase" evidence="9">
    <location>
        <begin position="27"/>
        <end position="304"/>
    </location>
</feature>
<dbReference type="EMBL" id="BA000022">
    <property type="protein sequence ID" value="BAA10689.1"/>
    <property type="molecule type" value="Genomic_DNA"/>
</dbReference>
<evidence type="ECO:0000256" key="1">
    <source>
        <dbReference type="ARBA" id="ARBA00007898"/>
    </source>
</evidence>
<dbReference type="InParanoid" id="Q55926"/>
<proteinExistence type="inferred from homology"/>
<dbReference type="EnsemblBacteria" id="BAA10689">
    <property type="protein sequence ID" value="BAA10689"/>
    <property type="gene ID" value="BAA10689"/>
</dbReference>
<feature type="domain" description="Penicillin-binding protein transpeptidase" evidence="10">
    <location>
        <begin position="76"/>
        <end position="292"/>
    </location>
</feature>
<evidence type="ECO:0000256" key="3">
    <source>
        <dbReference type="ARBA" id="ARBA00022729"/>
    </source>
</evidence>
<feature type="region of interest" description="Disordered" evidence="8">
    <location>
        <begin position="37"/>
        <end position="56"/>
    </location>
</feature>
<feature type="active site" description="Acyl-ester intermediate" evidence="6">
    <location>
        <position position="106"/>
    </location>
</feature>
<feature type="signal peptide" evidence="9">
    <location>
        <begin position="1"/>
        <end position="26"/>
    </location>
</feature>
<dbReference type="EC" id="3.5.2.6" evidence="2 7"/>
<dbReference type="FunFam" id="3.40.710.10:FF:000019">
    <property type="entry name" value="Beta-lactamase"/>
    <property type="match status" value="1"/>
</dbReference>
<dbReference type="NCBIfam" id="NF012161">
    <property type="entry name" value="bla_class_D_main"/>
    <property type="match status" value="1"/>
</dbReference>
<organism evidence="11 12">
    <name type="scientific">Synechocystis sp. (strain ATCC 27184 / PCC 6803 / Kazusa)</name>
    <dbReference type="NCBI Taxonomy" id="1111708"/>
    <lineage>
        <taxon>Bacteria</taxon>
        <taxon>Bacillati</taxon>
        <taxon>Cyanobacteriota</taxon>
        <taxon>Cyanophyceae</taxon>
        <taxon>Synechococcales</taxon>
        <taxon>Merismopediaceae</taxon>
        <taxon>Synechocystis</taxon>
    </lineage>
</organism>
<evidence type="ECO:0000256" key="7">
    <source>
        <dbReference type="RuleBase" id="RU361140"/>
    </source>
</evidence>